<organism evidence="1 2">
    <name type="scientific">Fluviispira multicolorata</name>
    <dbReference type="NCBI Taxonomy" id="2654512"/>
    <lineage>
        <taxon>Bacteria</taxon>
        <taxon>Pseudomonadati</taxon>
        <taxon>Bdellovibrionota</taxon>
        <taxon>Oligoflexia</taxon>
        <taxon>Silvanigrellales</taxon>
        <taxon>Silvanigrellaceae</taxon>
        <taxon>Fluviispira</taxon>
    </lineage>
</organism>
<dbReference type="Gene3D" id="3.40.50.150">
    <property type="entry name" value="Vaccinia Virus protein VP39"/>
    <property type="match status" value="1"/>
</dbReference>
<gene>
    <name evidence="1" type="ORF">GCL57_13240</name>
</gene>
<reference evidence="1 2" key="1">
    <citation type="submission" date="2019-10" db="EMBL/GenBank/DDBJ databases">
        <title>New genus of Silvanigrellaceae.</title>
        <authorList>
            <person name="Pitt A."/>
            <person name="Hahn M.W."/>
        </authorList>
    </citation>
    <scope>NUCLEOTIDE SEQUENCE [LARGE SCALE GENOMIC DNA]</scope>
    <source>
        <strain evidence="1 2">33A1-SZDP</strain>
    </source>
</reference>
<dbReference type="GO" id="GO:0032259">
    <property type="term" value="P:methylation"/>
    <property type="evidence" value="ECO:0007669"/>
    <property type="project" value="UniProtKB-KW"/>
</dbReference>
<dbReference type="EC" id="2.1.1.-" evidence="1"/>
<dbReference type="GO" id="GO:0008168">
    <property type="term" value="F:methyltransferase activity"/>
    <property type="evidence" value="ECO:0007669"/>
    <property type="project" value="UniProtKB-KW"/>
</dbReference>
<keyword evidence="1" id="KW-0489">Methyltransferase</keyword>
<keyword evidence="2" id="KW-1185">Reference proteome</keyword>
<sequence>MNQINSVWEGVFKSFEEAEGDLDAFDSDIWINKQKLRVTEGMQKYRNKIFHSNEYPLSIMIATILSQNESLKILDFGGGMGLQYLELIATVPDAMEKVEYYIVDAKKLIENRPRDLNIFKKLYFFTSIENIKENIDIIHIGSTLQYIDDWRNLLVMLNAKHSPYYYVFSDILAGNIPTFISHQIFYNKKIPIRQINIDEFRNFVYSLSFKLIYLVDFQVPILGNYELPNSSLPENYRLKHSCNMIFKKLSL</sequence>
<comment type="caution">
    <text evidence="1">The sequence shown here is derived from an EMBL/GenBank/DDBJ whole genome shotgun (WGS) entry which is preliminary data.</text>
</comment>
<dbReference type="Proteomes" id="UP000442694">
    <property type="component" value="Unassembled WGS sequence"/>
</dbReference>
<dbReference type="RefSeq" id="WP_152213835.1">
    <property type="nucleotide sequence ID" value="NZ_WFLN01000010.1"/>
</dbReference>
<evidence type="ECO:0000313" key="2">
    <source>
        <dbReference type="Proteomes" id="UP000442694"/>
    </source>
</evidence>
<dbReference type="NCBIfam" id="TIGR04325">
    <property type="entry name" value="MTase_LIC12133"/>
    <property type="match status" value="1"/>
</dbReference>
<dbReference type="Pfam" id="PF13489">
    <property type="entry name" value="Methyltransf_23"/>
    <property type="match status" value="1"/>
</dbReference>
<name>A0A833N054_9BACT</name>
<keyword evidence="1" id="KW-0808">Transferase</keyword>
<dbReference type="SUPFAM" id="SSF53335">
    <property type="entry name" value="S-adenosyl-L-methionine-dependent methyltransferases"/>
    <property type="match status" value="1"/>
</dbReference>
<accession>A0A833N054</accession>
<dbReference type="AlphaFoldDB" id="A0A833N054"/>
<evidence type="ECO:0000313" key="1">
    <source>
        <dbReference type="EMBL" id="KAB8028013.1"/>
    </source>
</evidence>
<dbReference type="InterPro" id="IPR027612">
    <property type="entry name" value="Put_MTase_LIC12133"/>
</dbReference>
<dbReference type="EMBL" id="WFLN01000010">
    <property type="protein sequence ID" value="KAB8028013.1"/>
    <property type="molecule type" value="Genomic_DNA"/>
</dbReference>
<protein>
    <submittedName>
        <fullName evidence="1">Methyltransferase, TIGR04325 family</fullName>
        <ecNumber evidence="1">2.1.1.-</ecNumber>
    </submittedName>
</protein>
<dbReference type="InterPro" id="IPR029063">
    <property type="entry name" value="SAM-dependent_MTases_sf"/>
</dbReference>
<proteinExistence type="predicted"/>